<evidence type="ECO:0000259" key="4">
    <source>
        <dbReference type="Pfam" id="PF08450"/>
    </source>
</evidence>
<keyword evidence="3" id="KW-0862">Zinc</keyword>
<dbReference type="Proteomes" id="UP000294656">
    <property type="component" value="Unassembled WGS sequence"/>
</dbReference>
<dbReference type="PANTHER" id="PTHR10907">
    <property type="entry name" value="REGUCALCIN"/>
    <property type="match status" value="1"/>
</dbReference>
<organism evidence="5 6">
    <name type="scientific">Marinomonas balearica</name>
    <dbReference type="NCBI Taxonomy" id="491947"/>
    <lineage>
        <taxon>Bacteria</taxon>
        <taxon>Pseudomonadati</taxon>
        <taxon>Pseudomonadota</taxon>
        <taxon>Gammaproteobacteria</taxon>
        <taxon>Oceanospirillales</taxon>
        <taxon>Oceanospirillaceae</taxon>
        <taxon>Marinomonas</taxon>
    </lineage>
</organism>
<dbReference type="SUPFAM" id="SSF63829">
    <property type="entry name" value="Calcium-dependent phosphotriesterase"/>
    <property type="match status" value="1"/>
</dbReference>
<dbReference type="PANTHER" id="PTHR10907:SF47">
    <property type="entry name" value="REGUCALCIN"/>
    <property type="match status" value="1"/>
</dbReference>
<dbReference type="InterPro" id="IPR013658">
    <property type="entry name" value="SGL"/>
</dbReference>
<keyword evidence="3" id="KW-0479">Metal-binding</keyword>
<evidence type="ECO:0000313" key="6">
    <source>
        <dbReference type="Proteomes" id="UP000294656"/>
    </source>
</evidence>
<comment type="caution">
    <text evidence="5">The sequence shown here is derived from an EMBL/GenBank/DDBJ whole genome shotgun (WGS) entry which is preliminary data.</text>
</comment>
<accession>A0A4R6M3G3</accession>
<dbReference type="RefSeq" id="WP_243730294.1">
    <property type="nucleotide sequence ID" value="NZ_SNXC01000015.1"/>
</dbReference>
<protein>
    <submittedName>
        <fullName evidence="5">Sugar lactone lactonase YvrE</fullName>
    </submittedName>
</protein>
<sequence>MTTLENEISISPQITPISSERHTLAEGPFWCAETECLFWVDIPKQQVWRWSSQTQETRSWHMPKKVSAVFASQAPNLVVVLSDGVAIFDTETEIIEYLVTLDEDRPSNRTNDAKVAPDGSLWVGTMDDNEVQKSGRLWRVTPHGEKQKMLDNVGISNTLAWDESRDRFYFADSMAGEIHQFPYPNFTDTRNHSPFAKVEIGAPDGSAIDADGCLWNAQWDGQKVVKYSPAGNVLMTVQLPFARPTSCAFGGKNGNTLFITSASVGLTDKQLAQSPLSGHVVAIEVDASGSAGAPFQISDY</sequence>
<dbReference type="InterPro" id="IPR005511">
    <property type="entry name" value="SMP-30"/>
</dbReference>
<gene>
    <name evidence="5" type="ORF">DFP79_3175</name>
</gene>
<comment type="similarity">
    <text evidence="1">Belongs to the SMP-30/CGR1 family.</text>
</comment>
<evidence type="ECO:0000256" key="1">
    <source>
        <dbReference type="ARBA" id="ARBA00008853"/>
    </source>
</evidence>
<dbReference type="AlphaFoldDB" id="A0A4R6M3G3"/>
<feature type="binding site" evidence="3">
    <location>
        <position position="111"/>
    </location>
    <ligand>
        <name>substrate</name>
    </ligand>
</feature>
<feature type="binding site" evidence="3">
    <location>
        <position position="109"/>
    </location>
    <ligand>
        <name>substrate</name>
    </ligand>
</feature>
<evidence type="ECO:0000256" key="2">
    <source>
        <dbReference type="PIRSR" id="PIRSR605511-1"/>
    </source>
</evidence>
<dbReference type="Pfam" id="PF08450">
    <property type="entry name" value="SGL"/>
    <property type="match status" value="1"/>
</dbReference>
<feature type="binding site" evidence="3">
    <location>
        <position position="157"/>
    </location>
    <ligand>
        <name>a divalent metal cation</name>
        <dbReference type="ChEBI" id="CHEBI:60240"/>
    </ligand>
</feature>
<dbReference type="PRINTS" id="PR01790">
    <property type="entry name" value="SMP30FAMILY"/>
</dbReference>
<feature type="binding site" evidence="3">
    <location>
        <position position="26"/>
    </location>
    <ligand>
        <name>a divalent metal cation</name>
        <dbReference type="ChEBI" id="CHEBI:60240"/>
    </ligand>
</feature>
<name>A0A4R6M3G3_9GAMM</name>
<reference evidence="5 6" key="1">
    <citation type="submission" date="2019-03" db="EMBL/GenBank/DDBJ databases">
        <title>Genomic Encyclopedia of Type Strains, Phase III (KMG-III): the genomes of soil and plant-associated and newly described type strains.</title>
        <authorList>
            <person name="Whitman W."/>
        </authorList>
    </citation>
    <scope>NUCLEOTIDE SEQUENCE [LARGE SCALE GENOMIC DNA]</scope>
    <source>
        <strain evidence="5 6">CECT 7378</strain>
    </source>
</reference>
<evidence type="ECO:0000313" key="5">
    <source>
        <dbReference type="EMBL" id="TDO95817.1"/>
    </source>
</evidence>
<dbReference type="InterPro" id="IPR011042">
    <property type="entry name" value="6-blade_b-propeller_TolB-like"/>
</dbReference>
<dbReference type="EMBL" id="SNXC01000015">
    <property type="protein sequence ID" value="TDO95817.1"/>
    <property type="molecule type" value="Genomic_DNA"/>
</dbReference>
<feature type="active site" description="Proton donor/acceptor" evidence="2">
    <location>
        <position position="204"/>
    </location>
</feature>
<feature type="domain" description="SMP-30/Gluconolactonase/LRE-like region" evidence="4">
    <location>
        <begin position="24"/>
        <end position="263"/>
    </location>
</feature>
<proteinExistence type="inferred from homology"/>
<dbReference type="GO" id="GO:0004341">
    <property type="term" value="F:gluconolactonase activity"/>
    <property type="evidence" value="ECO:0007669"/>
    <property type="project" value="TreeGrafter"/>
</dbReference>
<dbReference type="GO" id="GO:0019853">
    <property type="term" value="P:L-ascorbic acid biosynthetic process"/>
    <property type="evidence" value="ECO:0007669"/>
    <property type="project" value="TreeGrafter"/>
</dbReference>
<keyword evidence="6" id="KW-1185">Reference proteome</keyword>
<dbReference type="Gene3D" id="2.120.10.30">
    <property type="entry name" value="TolB, C-terminal domain"/>
    <property type="match status" value="1"/>
</dbReference>
<dbReference type="GO" id="GO:0005509">
    <property type="term" value="F:calcium ion binding"/>
    <property type="evidence" value="ECO:0007669"/>
    <property type="project" value="TreeGrafter"/>
</dbReference>
<comment type="cofactor">
    <cofactor evidence="3">
        <name>Zn(2+)</name>
        <dbReference type="ChEBI" id="CHEBI:29105"/>
    </cofactor>
    <text evidence="3">Binds 1 divalent metal cation per subunit.</text>
</comment>
<feature type="binding site" evidence="3">
    <location>
        <position position="204"/>
    </location>
    <ligand>
        <name>a divalent metal cation</name>
        <dbReference type="ChEBI" id="CHEBI:60240"/>
    </ligand>
</feature>
<evidence type="ECO:0000256" key="3">
    <source>
        <dbReference type="PIRSR" id="PIRSR605511-2"/>
    </source>
</evidence>